<dbReference type="Proteomes" id="UP001500928">
    <property type="component" value="Unassembled WGS sequence"/>
</dbReference>
<comment type="caution">
    <text evidence="2">The sequence shown here is derived from an EMBL/GenBank/DDBJ whole genome shotgun (WGS) entry which is preliminary data.</text>
</comment>
<dbReference type="EMBL" id="BAABHO010000001">
    <property type="protein sequence ID" value="GAA4771972.1"/>
    <property type="molecule type" value="Genomic_DNA"/>
</dbReference>
<organism evidence="2 3">
    <name type="scientific">Actinomycetospora chlora</name>
    <dbReference type="NCBI Taxonomy" id="663608"/>
    <lineage>
        <taxon>Bacteria</taxon>
        <taxon>Bacillati</taxon>
        <taxon>Actinomycetota</taxon>
        <taxon>Actinomycetes</taxon>
        <taxon>Pseudonocardiales</taxon>
        <taxon>Pseudonocardiaceae</taxon>
        <taxon>Actinomycetospora</taxon>
    </lineage>
</organism>
<accession>A0ABP9A1Y1</accession>
<evidence type="ECO:0000259" key="1">
    <source>
        <dbReference type="Pfam" id="PF01764"/>
    </source>
</evidence>
<dbReference type="PANTHER" id="PTHR45856">
    <property type="entry name" value="ALPHA/BETA-HYDROLASES SUPERFAMILY PROTEIN"/>
    <property type="match status" value="1"/>
</dbReference>
<dbReference type="InterPro" id="IPR029058">
    <property type="entry name" value="AB_hydrolase_fold"/>
</dbReference>
<dbReference type="CDD" id="cd00519">
    <property type="entry name" value="Lipase_3"/>
    <property type="match status" value="1"/>
</dbReference>
<evidence type="ECO:0000313" key="2">
    <source>
        <dbReference type="EMBL" id="GAA4771972.1"/>
    </source>
</evidence>
<keyword evidence="3" id="KW-1185">Reference proteome</keyword>
<dbReference type="Gene3D" id="3.40.50.1820">
    <property type="entry name" value="alpha/beta hydrolase"/>
    <property type="match status" value="1"/>
</dbReference>
<name>A0ABP9A1Y1_9PSEU</name>
<reference evidence="3" key="1">
    <citation type="journal article" date="2019" name="Int. J. Syst. Evol. Microbiol.">
        <title>The Global Catalogue of Microorganisms (GCM) 10K type strain sequencing project: providing services to taxonomists for standard genome sequencing and annotation.</title>
        <authorList>
            <consortium name="The Broad Institute Genomics Platform"/>
            <consortium name="The Broad Institute Genome Sequencing Center for Infectious Disease"/>
            <person name="Wu L."/>
            <person name="Ma J."/>
        </authorList>
    </citation>
    <scope>NUCLEOTIDE SEQUENCE [LARGE SCALE GENOMIC DNA]</scope>
    <source>
        <strain evidence="3">JCM 17979</strain>
    </source>
</reference>
<dbReference type="PANTHER" id="PTHR45856:SF24">
    <property type="entry name" value="FUNGAL LIPASE-LIKE DOMAIN-CONTAINING PROTEIN"/>
    <property type="match status" value="1"/>
</dbReference>
<sequence length="372" mass="39424">METTAASVGTIDNGPAVPGLPGLGASAVVGVPFTALTPLRTQQPVYDDPVRALVAPSPDPAIAAHVLATTAGYAYGDALTVSTMATRLGLERNRVRTVDETVDAMFIRSTAHVVQSACGRVVVLAYRGTEPTNLVSWLTDGDTDPEIQGADDTEADPLLAHVHAGFYRNVRATRFHVAQVLLDALEGRAIAGGGTVVHRAEALYFTGHSLGGAMALIHAVLLARDADNGFWRARRLWDLLRGVYTFGAPMAGDRSFAEQCAALGVTERVRRHVYRNDPVPALPPWFVGSSYRHVGAAHHLGGGWTPATLLEGPASLVPLLLSPVAFAARQIGLLRDVPFVYSLGAHAPQHYIAALAPPHTTEFGRPAGARPR</sequence>
<feature type="domain" description="Fungal lipase-type" evidence="1">
    <location>
        <begin position="123"/>
        <end position="285"/>
    </location>
</feature>
<dbReference type="InterPro" id="IPR002921">
    <property type="entry name" value="Fungal_lipase-type"/>
</dbReference>
<dbReference type="InterPro" id="IPR051218">
    <property type="entry name" value="Sec_MonoDiacylglyc_Lipase"/>
</dbReference>
<gene>
    <name evidence="2" type="ORF">GCM10023200_00350</name>
</gene>
<proteinExistence type="predicted"/>
<evidence type="ECO:0000313" key="3">
    <source>
        <dbReference type="Proteomes" id="UP001500928"/>
    </source>
</evidence>
<dbReference type="RefSeq" id="WP_345410099.1">
    <property type="nucleotide sequence ID" value="NZ_BAABHO010000001.1"/>
</dbReference>
<dbReference type="SUPFAM" id="SSF53474">
    <property type="entry name" value="alpha/beta-Hydrolases"/>
    <property type="match status" value="1"/>
</dbReference>
<dbReference type="Pfam" id="PF01764">
    <property type="entry name" value="Lipase_3"/>
    <property type="match status" value="1"/>
</dbReference>
<protein>
    <recommendedName>
        <fullName evidence="1">Fungal lipase-type domain-containing protein</fullName>
    </recommendedName>
</protein>